<sequence precursor="true">MLRATWAGLLAGILSAPAQAAVSQPSDAQCGSAFEFIGPDPAVAARAKASGQPIYVVAESSEAQPSGDILLSGQAAIVKGDRQLNADEVTFNRDSQAAVATGAVVFGDSRMMLEGSSLSYNIDADQGTIENASYALREKRARGRATRIIRRDASRHTLEGAFYTTCPPGKRDWAVRSSKVDLDFDAGEGSARNVVLDFKGIPILYSPYFSFPLSDKRKSGFLAPSAGNSDEIGFELRAPYYLNLAPNYDATITPRYMSKRGLMMEGLGRYLFTDVQGEIGGSFLPSDKVADRNRNALFMSQSGAFTPRWTHYLTYNSVSDDAYFEDFGKDISDVSTTHLQRLANTTYNGDNWRVMGQVETYQTLSGTRPYRRLPQLMFNTSGATFGGLNYALDSEYTAYDHPDLVDGTRLDLYPSISLPWERAAFRIEPRVGFRYTQYQLNDQLPGLDDAPSRSVPIVSLDSGLFFERDLDLWGVSAQQTLEPRLFYLYIPQRDQDDIPVFDTGDTDFSFQSLFRTNRFSGPDRQGDANQVTAAVTSRFLSATSGVEMLRASLGQIRYLRDRQVSLRPGPALDSRESAIVAELWARLTRALTARGDLEWDPDSGSTQRSVFGVYYRPSGGLLLNASYRMRRELPDLSAPGLTDSLEQIDLSGVIPLGRNWQLVGRSYYSLPESKVIESFVGLGYESCCWGARVVTRRYIRNLSGETTSAILFELELKGLTNIGNKVENLLTEGVFGYNRNAYGL</sequence>
<keyword evidence="1 4" id="KW-0732">Signal</keyword>
<dbReference type="AlphaFoldDB" id="A0A1B1YWS7"/>
<evidence type="ECO:0000313" key="9">
    <source>
        <dbReference type="Proteomes" id="UP000092952"/>
    </source>
</evidence>
<dbReference type="OrthoDB" id="9760225at2"/>
<dbReference type="InParanoid" id="A0A1B1YWS7"/>
<evidence type="ECO:0000259" key="7">
    <source>
        <dbReference type="Pfam" id="PF19838"/>
    </source>
</evidence>
<dbReference type="PANTHER" id="PTHR30189">
    <property type="entry name" value="LPS-ASSEMBLY PROTEIN"/>
    <property type="match status" value="1"/>
</dbReference>
<evidence type="ECO:0000256" key="2">
    <source>
        <dbReference type="ARBA" id="ARBA00023136"/>
    </source>
</evidence>
<dbReference type="FunCoup" id="A0A1B1YWS7">
    <property type="interactions" value="133"/>
</dbReference>
<comment type="subcellular location">
    <subcellularLocation>
        <location evidence="4">Cell outer membrane</location>
    </subcellularLocation>
</comment>
<dbReference type="Pfam" id="PF03968">
    <property type="entry name" value="LptD_N"/>
    <property type="match status" value="1"/>
</dbReference>
<comment type="subunit">
    <text evidence="4">Component of the lipopolysaccharide transport and assembly complex. Interacts with LptE and LptA.</text>
</comment>
<name>A0A1B1YWS7_9GAMM</name>
<gene>
    <name evidence="4" type="primary">lptD</name>
    <name evidence="8" type="ORF">PG2T_14720</name>
</gene>
<dbReference type="EMBL" id="CP014671">
    <property type="protein sequence ID" value="ANX05314.1"/>
    <property type="molecule type" value="Genomic_DNA"/>
</dbReference>
<comment type="similarity">
    <text evidence="4">Belongs to the LptD family.</text>
</comment>
<dbReference type="GO" id="GO:0015920">
    <property type="term" value="P:lipopolysaccharide transport"/>
    <property type="evidence" value="ECO:0007669"/>
    <property type="project" value="InterPro"/>
</dbReference>
<feature type="signal peptide" evidence="4">
    <location>
        <begin position="1"/>
        <end position="20"/>
    </location>
</feature>
<evidence type="ECO:0000256" key="4">
    <source>
        <dbReference type="HAMAP-Rule" id="MF_01411"/>
    </source>
</evidence>
<dbReference type="InterPro" id="IPR045659">
    <property type="entry name" value="LptD_2"/>
</dbReference>
<reference evidence="9" key="1">
    <citation type="submission" date="2016-03" db="EMBL/GenBank/DDBJ databases">
        <title>Complete genome sequence of Solimmundus cernigliae, representing a novel lineage of polycyclic aromatic hydrocarbon degraders within the Gammaproteobacteria.</title>
        <authorList>
            <person name="Singleton D.R."/>
            <person name="Dickey A.N."/>
            <person name="Scholl E.H."/>
            <person name="Wright F.A."/>
            <person name="Aitken M.D."/>
        </authorList>
    </citation>
    <scope>NUCLEOTIDE SEQUENCE [LARGE SCALE GENOMIC DNA]</scope>
    <source>
        <strain evidence="9">TR3.2</strain>
    </source>
</reference>
<dbReference type="Pfam" id="PF19838">
    <property type="entry name" value="LptD_2"/>
    <property type="match status" value="1"/>
</dbReference>
<dbReference type="STRING" id="1810504.PG2T_14720"/>
<feature type="chain" id="PRO_5009003461" description="LPS-assembly protein LptD" evidence="4">
    <location>
        <begin position="21"/>
        <end position="744"/>
    </location>
</feature>
<dbReference type="Gene3D" id="2.60.450.10">
    <property type="entry name" value="Lipopolysaccharide (LPS) transport protein A like domain"/>
    <property type="match status" value="1"/>
</dbReference>
<evidence type="ECO:0000313" key="8">
    <source>
        <dbReference type="EMBL" id="ANX05314.1"/>
    </source>
</evidence>
<dbReference type="GO" id="GO:0009279">
    <property type="term" value="C:cell outer membrane"/>
    <property type="evidence" value="ECO:0007669"/>
    <property type="project" value="UniProtKB-SubCell"/>
</dbReference>
<comment type="caution">
    <text evidence="4">Lacks conserved residue(s) required for the propagation of feature annotation.</text>
</comment>
<dbReference type="Pfam" id="PF04453">
    <property type="entry name" value="LptD"/>
    <property type="match status" value="1"/>
</dbReference>
<dbReference type="HAMAP" id="MF_01411">
    <property type="entry name" value="LPS_assembly_LptD"/>
    <property type="match status" value="1"/>
</dbReference>
<dbReference type="InterPro" id="IPR005653">
    <property type="entry name" value="OstA-like_N"/>
</dbReference>
<dbReference type="InterPro" id="IPR020889">
    <property type="entry name" value="LipoPS_assembly_LptD"/>
</dbReference>
<keyword evidence="2 4" id="KW-0472">Membrane</keyword>
<dbReference type="PANTHER" id="PTHR30189:SF1">
    <property type="entry name" value="LPS-ASSEMBLY PROTEIN LPTD"/>
    <property type="match status" value="1"/>
</dbReference>
<accession>A0A1B1YWS7</accession>
<dbReference type="GO" id="GO:1990351">
    <property type="term" value="C:transporter complex"/>
    <property type="evidence" value="ECO:0007669"/>
    <property type="project" value="TreeGrafter"/>
</dbReference>
<protein>
    <recommendedName>
        <fullName evidence="4">LPS-assembly protein LptD</fullName>
    </recommendedName>
</protein>
<evidence type="ECO:0000259" key="6">
    <source>
        <dbReference type="Pfam" id="PF04453"/>
    </source>
</evidence>
<keyword evidence="9" id="KW-1185">Reference proteome</keyword>
<keyword evidence="3 4" id="KW-0998">Cell outer membrane</keyword>
<dbReference type="RefSeq" id="WP_068807184.1">
    <property type="nucleotide sequence ID" value="NZ_CP014671.1"/>
</dbReference>
<feature type="domain" description="LPS-assembly protein LptD central" evidence="7">
    <location>
        <begin position="193"/>
        <end position="272"/>
    </location>
</feature>
<comment type="function">
    <text evidence="4">Together with LptE, is involved in the assembly of lipopolysaccharide (LPS) at the surface of the outer membrane.</text>
</comment>
<feature type="domain" description="LptD C-terminal" evidence="6">
    <location>
        <begin position="293"/>
        <end position="660"/>
    </location>
</feature>
<organism evidence="8 9">
    <name type="scientific">Immundisolibacter cernigliae</name>
    <dbReference type="NCBI Taxonomy" id="1810504"/>
    <lineage>
        <taxon>Bacteria</taxon>
        <taxon>Pseudomonadati</taxon>
        <taxon>Pseudomonadota</taxon>
        <taxon>Gammaproteobacteria</taxon>
        <taxon>Immundisolibacterales</taxon>
        <taxon>Immundisolibacteraceae</taxon>
        <taxon>Immundisolibacter</taxon>
    </lineage>
</organism>
<proteinExistence type="inferred from homology"/>
<dbReference type="Proteomes" id="UP000092952">
    <property type="component" value="Chromosome"/>
</dbReference>
<dbReference type="KEGG" id="gbi:PG2T_14720"/>
<evidence type="ECO:0000256" key="3">
    <source>
        <dbReference type="ARBA" id="ARBA00023237"/>
    </source>
</evidence>
<evidence type="ECO:0000256" key="1">
    <source>
        <dbReference type="ARBA" id="ARBA00022729"/>
    </source>
</evidence>
<dbReference type="InterPro" id="IPR050218">
    <property type="entry name" value="LptD"/>
</dbReference>
<dbReference type="InterPro" id="IPR007543">
    <property type="entry name" value="LptD_C"/>
</dbReference>
<feature type="domain" description="Organic solvent tolerance-like N-terminal" evidence="5">
    <location>
        <begin position="58"/>
        <end position="185"/>
    </location>
</feature>
<evidence type="ECO:0000259" key="5">
    <source>
        <dbReference type="Pfam" id="PF03968"/>
    </source>
</evidence>
<dbReference type="GO" id="GO:0043165">
    <property type="term" value="P:Gram-negative-bacterium-type cell outer membrane assembly"/>
    <property type="evidence" value="ECO:0007669"/>
    <property type="project" value="UniProtKB-UniRule"/>
</dbReference>